<evidence type="ECO:0000313" key="4">
    <source>
        <dbReference type="Proteomes" id="UP001305746"/>
    </source>
</evidence>
<feature type="transmembrane region" description="Helical" evidence="2">
    <location>
        <begin position="25"/>
        <end position="48"/>
    </location>
</feature>
<keyword evidence="2" id="KW-1133">Transmembrane helix</keyword>
<keyword evidence="1" id="KW-0175">Coiled coil</keyword>
<gene>
    <name evidence="3" type="ORF">U5822_18070</name>
</gene>
<organism evidence="3 4">
    <name type="scientific">Marinobacter qingdaonensis</name>
    <dbReference type="NCBI Taxonomy" id="3108486"/>
    <lineage>
        <taxon>Bacteria</taxon>
        <taxon>Pseudomonadati</taxon>
        <taxon>Pseudomonadota</taxon>
        <taxon>Gammaproteobacteria</taxon>
        <taxon>Pseudomonadales</taxon>
        <taxon>Marinobacteraceae</taxon>
        <taxon>Marinobacter</taxon>
    </lineage>
</organism>
<keyword evidence="2" id="KW-0812">Transmembrane</keyword>
<accession>A0ABU5P3C8</accession>
<dbReference type="Proteomes" id="UP001305746">
    <property type="component" value="Unassembled WGS sequence"/>
</dbReference>
<keyword evidence="4" id="KW-1185">Reference proteome</keyword>
<comment type="caution">
    <text evidence="3">The sequence shown here is derived from an EMBL/GenBank/DDBJ whole genome shotgun (WGS) entry which is preliminary data.</text>
</comment>
<keyword evidence="2" id="KW-0472">Membrane</keyword>
<reference evidence="3 4" key="1">
    <citation type="submission" date="2023-12" db="EMBL/GenBank/DDBJ databases">
        <title>Marinobacter qingdaonensis sp. nov., isolated from the intertidal sediment of Qingdao, PR China.</title>
        <authorList>
            <person name="Li Y."/>
        </authorList>
    </citation>
    <scope>NUCLEOTIDE SEQUENCE [LARGE SCALE GENOMIC DNA]</scope>
    <source>
        <strain evidence="3 4">ASW11-75</strain>
    </source>
</reference>
<feature type="coiled-coil region" evidence="1">
    <location>
        <begin position="84"/>
        <end position="111"/>
    </location>
</feature>
<dbReference type="RefSeq" id="WP_322857075.1">
    <property type="nucleotide sequence ID" value="NZ_JAYDCJ010000005.1"/>
</dbReference>
<dbReference type="EMBL" id="JAYDCJ010000005">
    <property type="protein sequence ID" value="MEA1082578.1"/>
    <property type="molecule type" value="Genomic_DNA"/>
</dbReference>
<evidence type="ECO:0000256" key="2">
    <source>
        <dbReference type="SAM" id="Phobius"/>
    </source>
</evidence>
<evidence type="ECO:0000256" key="1">
    <source>
        <dbReference type="SAM" id="Coils"/>
    </source>
</evidence>
<proteinExistence type="predicted"/>
<name>A0ABU5P3C8_9GAMM</name>
<sequence>MAASWRKSLQQGADWFNQRPIRERVLIAATALVLVLFVGWELAVAPALSRQGALESRVGMLGASRDSLVTQEQALTRQLARDPSEELRRQLESRQQRLAQLDRQIASATGQLIAPRAMVSLLKDMLSAQQSLALQTLELKTPTPVFAPESDAPAGANPSNPGSALDPLLYAHDVELTIEGGYLDVLAYLKRLEALDERLGWMVLEYDAENWPAGEAVIRVRTLSLEPAWLGV</sequence>
<evidence type="ECO:0000313" key="3">
    <source>
        <dbReference type="EMBL" id="MEA1082578.1"/>
    </source>
</evidence>
<protein>
    <submittedName>
        <fullName evidence="3">MSHA biogenesis protein MshJ</fullName>
    </submittedName>
</protein>